<dbReference type="Gene3D" id="1.10.287.1490">
    <property type="match status" value="1"/>
</dbReference>
<keyword evidence="3" id="KW-1185">Reference proteome</keyword>
<feature type="coiled-coil region" evidence="1">
    <location>
        <begin position="92"/>
        <end position="148"/>
    </location>
</feature>
<comment type="caution">
    <text evidence="2">The sequence shown here is derived from an EMBL/GenBank/DDBJ whole genome shotgun (WGS) entry which is preliminary data.</text>
</comment>
<feature type="coiled-coil region" evidence="1">
    <location>
        <begin position="36"/>
        <end position="63"/>
    </location>
</feature>
<organism evidence="2 3">
    <name type="scientific">Smittium angustum</name>
    <dbReference type="NCBI Taxonomy" id="133377"/>
    <lineage>
        <taxon>Eukaryota</taxon>
        <taxon>Fungi</taxon>
        <taxon>Fungi incertae sedis</taxon>
        <taxon>Zoopagomycota</taxon>
        <taxon>Kickxellomycotina</taxon>
        <taxon>Harpellomycetes</taxon>
        <taxon>Harpellales</taxon>
        <taxon>Legeriomycetaceae</taxon>
        <taxon>Smittium</taxon>
    </lineage>
</organism>
<evidence type="ECO:0000313" key="3">
    <source>
        <dbReference type="Proteomes" id="UP000245591"/>
    </source>
</evidence>
<evidence type="ECO:0000256" key="1">
    <source>
        <dbReference type="SAM" id="Coils"/>
    </source>
</evidence>
<dbReference type="EMBL" id="MBFU01000555">
    <property type="protein sequence ID" value="PVZ98404.1"/>
    <property type="molecule type" value="Genomic_DNA"/>
</dbReference>
<evidence type="ECO:0000313" key="2">
    <source>
        <dbReference type="EMBL" id="PVZ98404.1"/>
    </source>
</evidence>
<feature type="coiled-coil region" evidence="1">
    <location>
        <begin position="747"/>
        <end position="816"/>
    </location>
</feature>
<sequence>MDSDYIHVSRQLVQLGYTDKLFPENTNLVQAILLDLELTMSKLQELTEENNSLKKQTQLLKIENSEKKRNLLKSKQDNNNLRGEILKSTQKCEELRMSNANKIREFERCENQLKLENMQLRLKIKNALNNIEDERRAMNDKLNKFMSTSKLTGELEQIPSYGWEEQENSREFRDLISEIINNKSTNAPEKKNISIFEANIFEAGEKRIKVLEDHIEQLELDYSQLKNEFELSQKHLEYRDIEIQRLQRQVKLSDKDELVNISTDLFEDEPYPNKPESEYQNREKRLEDQINYIQEYVSRMEKEKNELIKKYDNEKSKLRKNISEYKNQSENLKTRLQNESFENESENEISIDKNEDIDSALGINEPKKYSSDMILGLLSDLEKQISTLSTKLLIFSSNSQPNSVKTSTLSTISKNIEGIKTILDQIKQKDFLQGLSIPQHNFSQRITNLTKEIESLKTEKSDINNSYQKAIEELKIKDAISLQESKDLENIKNDLQKSQDKITELTGEIQKSKKLYTDEIDKYKNDLQETKNRLGLLQNNTHNNLGENDFKETSNYRFMESIELDSLKQKYKNVNLELKTYQKLYESVNHQLEQLNDAYKQAKKQQKEEKLSFVSTEPSFRFSPVLPSSSKNNMTRLDNGDYQQLKIEHSKLRERYDSLIASYNQLSEAHENLNNTLKKSMSDIDKYHSRVAERDDEISELQKSITEYSIKCRKYMADLKSMKKQYSDLSTGVSSVKKQSVENKFEVEKLNKELENIKLVKSGLEMSKEDYKTRFLKAQEENEDNKMLVRQLKIEKDSLKSQLKSMHSRLERVEQEFKTNKYRSPLIRGYSGTVVSNETSEISSGNSYKQFKQFSSDNNGKSRRYQRSYSALSFNKEQGDICRNIYKSGNNSSSSSISNISSSKYQNINNMLKNINNTVNSDSEKAKTDPPYK</sequence>
<feature type="coiled-coil region" evidence="1">
    <location>
        <begin position="297"/>
        <end position="342"/>
    </location>
</feature>
<feature type="coiled-coil region" evidence="1">
    <location>
        <begin position="642"/>
        <end position="683"/>
    </location>
</feature>
<reference evidence="2 3" key="1">
    <citation type="journal article" date="2018" name="MBio">
        <title>Comparative Genomics Reveals the Core Gene Toolbox for the Fungus-Insect Symbiosis.</title>
        <authorList>
            <person name="Wang Y."/>
            <person name="Stata M."/>
            <person name="Wang W."/>
            <person name="Stajich J.E."/>
            <person name="White M.M."/>
            <person name="Moncalvo J.M."/>
        </authorList>
    </citation>
    <scope>NUCLEOTIDE SEQUENCE [LARGE SCALE GENOMIC DNA]</scope>
    <source>
        <strain evidence="2 3">AUS-126-30</strain>
    </source>
</reference>
<name>A0A2U1J015_SMIAN</name>
<dbReference type="PANTHER" id="PTHR23159">
    <property type="entry name" value="CENTROSOMAL PROTEIN 2"/>
    <property type="match status" value="1"/>
</dbReference>
<accession>A0A2U1J015</accession>
<proteinExistence type="predicted"/>
<feature type="coiled-coil region" evidence="1">
    <location>
        <begin position="564"/>
        <end position="612"/>
    </location>
</feature>
<dbReference type="Proteomes" id="UP000245591">
    <property type="component" value="Unassembled WGS sequence"/>
</dbReference>
<gene>
    <name evidence="2" type="ORF">BB558_005592</name>
</gene>
<dbReference type="AlphaFoldDB" id="A0A2U1J015"/>
<keyword evidence="1" id="KW-0175">Coiled coil</keyword>
<feature type="coiled-coil region" evidence="1">
    <location>
        <begin position="439"/>
        <end position="540"/>
    </location>
</feature>
<protein>
    <submittedName>
        <fullName evidence="2">Uncharacterized protein</fullName>
    </submittedName>
</protein>
<feature type="coiled-coil region" evidence="1">
    <location>
        <begin position="201"/>
        <end position="235"/>
    </location>
</feature>
<dbReference type="PANTHER" id="PTHR23159:SF31">
    <property type="entry name" value="CENTROSOME-ASSOCIATED PROTEIN CEP250 ISOFORM X1"/>
    <property type="match status" value="1"/>
</dbReference>